<dbReference type="Proteomes" id="UP000193642">
    <property type="component" value="Unassembled WGS sequence"/>
</dbReference>
<evidence type="ECO:0000256" key="1">
    <source>
        <dbReference type="SAM" id="SignalP"/>
    </source>
</evidence>
<accession>A0A1Y2CEJ1</accession>
<sequence>MHGFFSLMWLTFVISIFVQASPIPWQSGNQIVKFSEQVQRSFFRRGIDIDGHLSQLSTNAKTCLNKYLGERMSNDLLWDSEEVCSSYLRATVQPNCSSIKLSLADQIIIRDLPVACRTYERRLYANKVQ</sequence>
<keyword evidence="3" id="KW-1185">Reference proteome</keyword>
<evidence type="ECO:0000313" key="3">
    <source>
        <dbReference type="Proteomes" id="UP000193642"/>
    </source>
</evidence>
<gene>
    <name evidence="2" type="ORF">BCR33DRAFT_716531</name>
</gene>
<keyword evidence="1" id="KW-0732">Signal</keyword>
<organism evidence="2 3">
    <name type="scientific">Rhizoclosmatium globosum</name>
    <dbReference type="NCBI Taxonomy" id="329046"/>
    <lineage>
        <taxon>Eukaryota</taxon>
        <taxon>Fungi</taxon>
        <taxon>Fungi incertae sedis</taxon>
        <taxon>Chytridiomycota</taxon>
        <taxon>Chytridiomycota incertae sedis</taxon>
        <taxon>Chytridiomycetes</taxon>
        <taxon>Chytridiales</taxon>
        <taxon>Chytriomycetaceae</taxon>
        <taxon>Rhizoclosmatium</taxon>
    </lineage>
</organism>
<reference evidence="2 3" key="1">
    <citation type="submission" date="2016-07" db="EMBL/GenBank/DDBJ databases">
        <title>Pervasive Adenine N6-methylation of Active Genes in Fungi.</title>
        <authorList>
            <consortium name="DOE Joint Genome Institute"/>
            <person name="Mondo S.J."/>
            <person name="Dannebaum R.O."/>
            <person name="Kuo R.C."/>
            <person name="Labutti K."/>
            <person name="Haridas S."/>
            <person name="Kuo A."/>
            <person name="Salamov A."/>
            <person name="Ahrendt S.R."/>
            <person name="Lipzen A."/>
            <person name="Sullivan W."/>
            <person name="Andreopoulos W.B."/>
            <person name="Clum A."/>
            <person name="Lindquist E."/>
            <person name="Daum C."/>
            <person name="Ramamoorthy G.K."/>
            <person name="Gryganskyi A."/>
            <person name="Culley D."/>
            <person name="Magnuson J.K."/>
            <person name="James T.Y."/>
            <person name="O'Malley M.A."/>
            <person name="Stajich J.E."/>
            <person name="Spatafora J.W."/>
            <person name="Visel A."/>
            <person name="Grigoriev I.V."/>
        </authorList>
    </citation>
    <scope>NUCLEOTIDE SEQUENCE [LARGE SCALE GENOMIC DNA]</scope>
    <source>
        <strain evidence="2 3">JEL800</strain>
    </source>
</reference>
<protein>
    <submittedName>
        <fullName evidence="2">Uncharacterized protein</fullName>
    </submittedName>
</protein>
<proteinExistence type="predicted"/>
<dbReference type="AlphaFoldDB" id="A0A1Y2CEJ1"/>
<feature type="signal peptide" evidence="1">
    <location>
        <begin position="1"/>
        <end position="20"/>
    </location>
</feature>
<comment type="caution">
    <text evidence="2">The sequence shown here is derived from an EMBL/GenBank/DDBJ whole genome shotgun (WGS) entry which is preliminary data.</text>
</comment>
<feature type="chain" id="PRO_5012372688" evidence="1">
    <location>
        <begin position="21"/>
        <end position="129"/>
    </location>
</feature>
<evidence type="ECO:0000313" key="2">
    <source>
        <dbReference type="EMBL" id="ORY45224.1"/>
    </source>
</evidence>
<dbReference type="EMBL" id="MCGO01000020">
    <property type="protein sequence ID" value="ORY45224.1"/>
    <property type="molecule type" value="Genomic_DNA"/>
</dbReference>
<name>A0A1Y2CEJ1_9FUNG</name>